<accession>A0AAV7K630</accession>
<dbReference type="Gene3D" id="2.120.10.100">
    <property type="entry name" value="Apyrase"/>
    <property type="match status" value="1"/>
</dbReference>
<dbReference type="EMBL" id="JAKMXF010000144">
    <property type="protein sequence ID" value="KAI6656523.1"/>
    <property type="molecule type" value="Genomic_DNA"/>
</dbReference>
<dbReference type="GO" id="GO:0004382">
    <property type="term" value="F:GDP phosphatase activity"/>
    <property type="evidence" value="ECO:0007669"/>
    <property type="project" value="TreeGrafter"/>
</dbReference>
<comment type="caution">
    <text evidence="7">The sequence shown here is derived from an EMBL/GenBank/DDBJ whole genome shotgun (WGS) entry which is preliminary data.</text>
</comment>
<dbReference type="Pfam" id="PF06079">
    <property type="entry name" value="Apyrase"/>
    <property type="match status" value="1"/>
</dbReference>
<evidence type="ECO:0000256" key="3">
    <source>
        <dbReference type="ARBA" id="ARBA00022801"/>
    </source>
</evidence>
<keyword evidence="2 6" id="KW-0479">Metal-binding</keyword>
<evidence type="ECO:0000256" key="1">
    <source>
        <dbReference type="ARBA" id="ARBA00001913"/>
    </source>
</evidence>
<dbReference type="FunFam" id="2.120.10.100:FF:000001">
    <property type="entry name" value="Soluble calcium-activated nucleotidase 1"/>
    <property type="match status" value="1"/>
</dbReference>
<comment type="similarity">
    <text evidence="5">Belongs to the apyrase family.</text>
</comment>
<dbReference type="GO" id="GO:0045134">
    <property type="term" value="F:UDP phosphatase activity"/>
    <property type="evidence" value="ECO:0007669"/>
    <property type="project" value="TreeGrafter"/>
</dbReference>
<dbReference type="PANTHER" id="PTHR13023">
    <property type="entry name" value="APYRASE"/>
    <property type="match status" value="1"/>
</dbReference>
<dbReference type="Proteomes" id="UP001165289">
    <property type="component" value="Unassembled WGS sequence"/>
</dbReference>
<dbReference type="InterPro" id="IPR036258">
    <property type="entry name" value="Apyrase_sf"/>
</dbReference>
<dbReference type="PANTHER" id="PTHR13023:SF3">
    <property type="entry name" value="SOLUBLE CALCIUM-ACTIVATED NUCLEOTIDASE 1"/>
    <property type="match status" value="1"/>
</dbReference>
<organism evidence="7 8">
    <name type="scientific">Oopsacas minuta</name>
    <dbReference type="NCBI Taxonomy" id="111878"/>
    <lineage>
        <taxon>Eukaryota</taxon>
        <taxon>Metazoa</taxon>
        <taxon>Porifera</taxon>
        <taxon>Hexactinellida</taxon>
        <taxon>Hexasterophora</taxon>
        <taxon>Lyssacinosida</taxon>
        <taxon>Leucopsacidae</taxon>
        <taxon>Oopsacas</taxon>
    </lineage>
</organism>
<sequence length="243" mass="27865">MELSELIVFNGEMLSVDDRTGIVYKLVVDTVDGDWNVIPWVLLTDGDGNDKKGFKAEWMTIKDNTLYVGGLGKEWTSIQGEYINDNPMHIKIISPTGSTLHISWRDVYLKLREHLNISTPGYIIHEAVMWSEYTQRWVILPRRVSQEKYNDIDDEKRGSNIIMICTEDFKHCNIRKVGVIIPTRGFSSFKFLPGTDERIIVALKSEEDNGQIATYITVFDLLGNVLLPDVRIGNEKYEGIEFM</sequence>
<feature type="binding site" evidence="6">
    <location>
        <position position="57"/>
    </location>
    <ligand>
        <name>Ca(2+)</name>
        <dbReference type="ChEBI" id="CHEBI:29108"/>
    </ligand>
</feature>
<feature type="binding site" evidence="6">
    <location>
        <position position="4"/>
    </location>
    <ligand>
        <name>Ca(2+)</name>
        <dbReference type="ChEBI" id="CHEBI:29108"/>
    </ligand>
</feature>
<evidence type="ECO:0008006" key="9">
    <source>
        <dbReference type="Google" id="ProtNLM"/>
    </source>
</evidence>
<keyword evidence="3" id="KW-0378">Hydrolase</keyword>
<dbReference type="SUPFAM" id="SSF101887">
    <property type="entry name" value="Apyrase"/>
    <property type="match status" value="1"/>
</dbReference>
<evidence type="ECO:0000256" key="2">
    <source>
        <dbReference type="ARBA" id="ARBA00022723"/>
    </source>
</evidence>
<dbReference type="GO" id="GO:0030166">
    <property type="term" value="P:proteoglycan biosynthetic process"/>
    <property type="evidence" value="ECO:0007669"/>
    <property type="project" value="TreeGrafter"/>
</dbReference>
<comment type="cofactor">
    <cofactor evidence="1 6">
        <name>Ca(2+)</name>
        <dbReference type="ChEBI" id="CHEBI:29108"/>
    </cofactor>
</comment>
<feature type="binding site" evidence="6">
    <location>
        <position position="5"/>
    </location>
    <ligand>
        <name>Ca(2+)</name>
        <dbReference type="ChEBI" id="CHEBI:29108"/>
    </ligand>
</feature>
<evidence type="ECO:0000256" key="4">
    <source>
        <dbReference type="ARBA" id="ARBA00022837"/>
    </source>
</evidence>
<evidence type="ECO:0000313" key="8">
    <source>
        <dbReference type="Proteomes" id="UP001165289"/>
    </source>
</evidence>
<keyword evidence="8" id="KW-1185">Reference proteome</keyword>
<name>A0AAV7K630_9METZ</name>
<evidence type="ECO:0000313" key="7">
    <source>
        <dbReference type="EMBL" id="KAI6656523.1"/>
    </source>
</evidence>
<proteinExistence type="inferred from homology"/>
<feature type="binding site" evidence="6">
    <location>
        <position position="187"/>
    </location>
    <ligand>
        <name>Ca(2+)</name>
        <dbReference type="ChEBI" id="CHEBI:29108"/>
    </ligand>
</feature>
<evidence type="ECO:0000256" key="5">
    <source>
        <dbReference type="ARBA" id="ARBA00025738"/>
    </source>
</evidence>
<dbReference type="AlphaFoldDB" id="A0AAV7K630"/>
<feature type="binding site" evidence="6">
    <location>
        <position position="126"/>
    </location>
    <ligand>
        <name>Ca(2+)</name>
        <dbReference type="ChEBI" id="CHEBI:29108"/>
    </ligand>
</feature>
<evidence type="ECO:0000256" key="6">
    <source>
        <dbReference type="PIRSR" id="PIRSR609283-1"/>
    </source>
</evidence>
<dbReference type="GO" id="GO:0005509">
    <property type="term" value="F:calcium ion binding"/>
    <property type="evidence" value="ECO:0007669"/>
    <property type="project" value="InterPro"/>
</dbReference>
<reference evidence="7 8" key="1">
    <citation type="journal article" date="2023" name="BMC Biol.">
        <title>The compact genome of the sponge Oopsacas minuta (Hexactinellida) is lacking key metazoan core genes.</title>
        <authorList>
            <person name="Santini S."/>
            <person name="Schenkelaars Q."/>
            <person name="Jourda C."/>
            <person name="Duchesne M."/>
            <person name="Belahbib H."/>
            <person name="Rocher C."/>
            <person name="Selva M."/>
            <person name="Riesgo A."/>
            <person name="Vervoort M."/>
            <person name="Leys S.P."/>
            <person name="Kodjabachian L."/>
            <person name="Le Bivic A."/>
            <person name="Borchiellini C."/>
            <person name="Claverie J.M."/>
            <person name="Renard E."/>
        </authorList>
    </citation>
    <scope>NUCLEOTIDE SEQUENCE [LARGE SCALE GENOMIC DNA]</scope>
    <source>
        <strain evidence="7">SPO-2</strain>
    </source>
</reference>
<keyword evidence="4 6" id="KW-0106">Calcium</keyword>
<feature type="binding site" evidence="6">
    <location>
        <position position="238"/>
    </location>
    <ligand>
        <name>Ca(2+)</name>
        <dbReference type="ChEBI" id="CHEBI:29108"/>
    </ligand>
</feature>
<dbReference type="InterPro" id="IPR009283">
    <property type="entry name" value="Apyrase"/>
</dbReference>
<protein>
    <recommendedName>
        <fullName evidence="9">Apyrase</fullName>
    </recommendedName>
</protein>
<gene>
    <name evidence="7" type="ORF">LOD99_1319</name>
</gene>